<evidence type="ECO:0000259" key="1">
    <source>
        <dbReference type="Pfam" id="PF01909"/>
    </source>
</evidence>
<organism evidence="2 3">
    <name type="scientific">Planococcus halotolerans</name>
    <dbReference type="NCBI Taxonomy" id="2233542"/>
    <lineage>
        <taxon>Bacteria</taxon>
        <taxon>Bacillati</taxon>
        <taxon>Bacillota</taxon>
        <taxon>Bacilli</taxon>
        <taxon>Bacillales</taxon>
        <taxon>Caryophanaceae</taxon>
        <taxon>Planococcus</taxon>
    </lineage>
</organism>
<evidence type="ECO:0000313" key="3">
    <source>
        <dbReference type="Proteomes" id="UP000251002"/>
    </source>
</evidence>
<proteinExistence type="predicted"/>
<dbReference type="SUPFAM" id="SSF81301">
    <property type="entry name" value="Nucleotidyltransferase"/>
    <property type="match status" value="1"/>
</dbReference>
<dbReference type="RefSeq" id="WP_112221525.1">
    <property type="nucleotide sequence ID" value="NZ_CP196859.1"/>
</dbReference>
<dbReference type="EMBL" id="QLZR01000001">
    <property type="protein sequence ID" value="RAZ81102.1"/>
    <property type="molecule type" value="Genomic_DNA"/>
</dbReference>
<keyword evidence="2" id="KW-0808">Transferase</keyword>
<dbReference type="InterPro" id="IPR043519">
    <property type="entry name" value="NT_sf"/>
</dbReference>
<dbReference type="AlphaFoldDB" id="A0A365L6R8"/>
<evidence type="ECO:0000313" key="2">
    <source>
        <dbReference type="EMBL" id="RAZ81102.1"/>
    </source>
</evidence>
<gene>
    <name evidence="2" type="ORF">DP120_02110</name>
</gene>
<dbReference type="InterPro" id="IPR002934">
    <property type="entry name" value="Polymerase_NTP_transf_dom"/>
</dbReference>
<dbReference type="Pfam" id="PF01909">
    <property type="entry name" value="NTP_transf_2"/>
    <property type="match status" value="1"/>
</dbReference>
<name>A0A365L6R8_9BACL</name>
<dbReference type="Proteomes" id="UP000251002">
    <property type="component" value="Unassembled WGS sequence"/>
</dbReference>
<feature type="domain" description="Polymerase nucleotidyl transferase" evidence="1">
    <location>
        <begin position="13"/>
        <end position="52"/>
    </location>
</feature>
<reference evidence="2 3" key="1">
    <citation type="submission" date="2018-06" db="EMBL/GenBank/DDBJ databases">
        <title>The draft genome sequences of strains SCU63 and S1.</title>
        <authorList>
            <person name="Gan L."/>
        </authorList>
    </citation>
    <scope>NUCLEOTIDE SEQUENCE [LARGE SCALE GENOMIC DNA]</scope>
    <source>
        <strain evidence="2 3">SCU63</strain>
    </source>
</reference>
<keyword evidence="3" id="KW-1185">Reference proteome</keyword>
<comment type="caution">
    <text evidence="2">The sequence shown here is derived from an EMBL/GenBank/DDBJ whole genome shotgun (WGS) entry which is preliminary data.</text>
</comment>
<dbReference type="GO" id="GO:0016779">
    <property type="term" value="F:nucleotidyltransferase activity"/>
    <property type="evidence" value="ECO:0007669"/>
    <property type="project" value="InterPro"/>
</dbReference>
<dbReference type="CDD" id="cd05403">
    <property type="entry name" value="NT_KNTase_like"/>
    <property type="match status" value="1"/>
</dbReference>
<accession>A0A365L6R8</accession>
<sequence>MEITDKTAPLEAARKFIDKNFPDCDGALLAGSAVRGEATATSDLDIVVFDRSATGSYRESLIAFDWPIEVFVHNLTSYQAFFQSDAERARPSMPRMVYEGLVLRDTGIIDAIKQDARALLANGPQEWTAAAIRTKRYFLTDTLDDFIGCSDRAEGIFIAGTLAEGIAEFELRTHGRWIGASKWIVRSLKEYDKEFAARFVDAFDHYYRHGNKEKVIELADTVLQPHGGRLFEGFSMGKDKS</sequence>
<dbReference type="Gene3D" id="3.30.460.10">
    <property type="entry name" value="Beta Polymerase, domain 2"/>
    <property type="match status" value="1"/>
</dbReference>
<protein>
    <submittedName>
        <fullName evidence="2">Nucleotidyltransferase domain-containing protein</fullName>
    </submittedName>
</protein>